<evidence type="ECO:0000313" key="6">
    <source>
        <dbReference type="RefSeq" id="XP_002741451.1"/>
    </source>
</evidence>
<organism evidence="5 6">
    <name type="scientific">Saccoglossus kowalevskii</name>
    <name type="common">Acorn worm</name>
    <dbReference type="NCBI Taxonomy" id="10224"/>
    <lineage>
        <taxon>Eukaryota</taxon>
        <taxon>Metazoa</taxon>
        <taxon>Hemichordata</taxon>
        <taxon>Enteropneusta</taxon>
        <taxon>Harrimaniidae</taxon>
        <taxon>Saccoglossus</taxon>
    </lineage>
</organism>
<keyword evidence="3 4" id="KW-0539">Nucleus</keyword>
<name>A0ABM0H0F6_SACKO</name>
<evidence type="ECO:0000256" key="2">
    <source>
        <dbReference type="ARBA" id="ARBA00022694"/>
    </source>
</evidence>
<dbReference type="SUPFAM" id="SSF82704">
    <property type="entry name" value="AlbA-like"/>
    <property type="match status" value="1"/>
</dbReference>
<evidence type="ECO:0000256" key="3">
    <source>
        <dbReference type="ARBA" id="ARBA00023242"/>
    </source>
</evidence>
<comment type="similarity">
    <text evidence="4">Belongs to the histone-like Alba family.</text>
</comment>
<dbReference type="PIRSF" id="PIRSF036572">
    <property type="entry name" value="RPP20"/>
    <property type="match status" value="1"/>
</dbReference>
<dbReference type="InterPro" id="IPR014612">
    <property type="entry name" value="Pop7/Rpp20"/>
</dbReference>
<dbReference type="PANTHER" id="PTHR15314:SF1">
    <property type="entry name" value="RIBONUCLEASE P PROTEIN SUBUNIT P20"/>
    <property type="match status" value="1"/>
</dbReference>
<dbReference type="RefSeq" id="XP_002741451.1">
    <property type="nucleotide sequence ID" value="XM_002741405.2"/>
</dbReference>
<comment type="function">
    <text evidence="4">Component of ribonuclease P, a ribonucleoprotein complex that generates mature tRNA molecules by cleaving their 5'-ends. Also a component of the MRP ribonuclease complex, which cleaves pre-rRNA sequences.</text>
</comment>
<keyword evidence="2 4" id="KW-0819">tRNA processing</keyword>
<dbReference type="InterPro" id="IPR036882">
    <property type="entry name" value="Alba-like_dom_sf"/>
</dbReference>
<comment type="subcellular location">
    <subcellularLocation>
        <location evidence="1 4">Nucleus</location>
        <location evidence="1 4">Nucleolus</location>
    </subcellularLocation>
</comment>
<dbReference type="Proteomes" id="UP000694865">
    <property type="component" value="Unplaced"/>
</dbReference>
<dbReference type="GeneID" id="100369439"/>
<keyword evidence="4" id="KW-0698">rRNA processing</keyword>
<evidence type="ECO:0000256" key="4">
    <source>
        <dbReference type="PIRNR" id="PIRNR036572"/>
    </source>
</evidence>
<dbReference type="PANTHER" id="PTHR15314">
    <property type="entry name" value="RIBONUCLEASE P PROTEIN SUBUNIT P20"/>
    <property type="match status" value="1"/>
</dbReference>
<reference evidence="6" key="1">
    <citation type="submission" date="2025-08" db="UniProtKB">
        <authorList>
            <consortium name="RefSeq"/>
        </authorList>
    </citation>
    <scope>IDENTIFICATION</scope>
    <source>
        <tissue evidence="6">Testes</tissue>
    </source>
</reference>
<dbReference type="Gene3D" id="3.30.110.20">
    <property type="entry name" value="Alba-like domain"/>
    <property type="match status" value="1"/>
</dbReference>
<accession>A0ABM0H0F6</accession>
<evidence type="ECO:0000256" key="1">
    <source>
        <dbReference type="ARBA" id="ARBA00004604"/>
    </source>
</evidence>
<protein>
    <recommendedName>
        <fullName evidence="4">Ribonuclease P protein subunit p20</fullName>
        <shortName evidence="4">RNaseP protein p20</shortName>
    </recommendedName>
</protein>
<sequence length="135" mass="15518">MAEKEESQEKRAMPQIDENEYILRKRLPRRLPKRKNDIYVNRKTNFNAQLERSQKLFDNGYDVVFIHGLGAAINRSINLALQLKIRGLGSLEISVNTSTVELLDDLEPNNDDLEPDTQLRTNSAVHIKVYKLALA</sequence>
<dbReference type="Pfam" id="PF12328">
    <property type="entry name" value="Rpp20"/>
    <property type="match status" value="1"/>
</dbReference>
<evidence type="ECO:0000313" key="5">
    <source>
        <dbReference type="Proteomes" id="UP000694865"/>
    </source>
</evidence>
<gene>
    <name evidence="6" type="primary">LOC100369439</name>
</gene>
<proteinExistence type="inferred from homology"/>
<keyword evidence="5" id="KW-1185">Reference proteome</keyword>